<organism evidence="1 2">
    <name type="scientific">Clostridioides difficile ATCC 9689 = DSM 1296</name>
    <dbReference type="NCBI Taxonomy" id="1121308"/>
    <lineage>
        <taxon>Bacteria</taxon>
        <taxon>Bacillati</taxon>
        <taxon>Bacillota</taxon>
        <taxon>Clostridia</taxon>
        <taxon>Peptostreptococcales</taxon>
        <taxon>Peptostreptococcaceae</taxon>
        <taxon>Clostridioides</taxon>
    </lineage>
</organism>
<name>A0ACA7UPE3_CLODI</name>
<sequence length="201" mass="24121">MKKITKKEIKKYVREAISNNFNWEIDRCGFYIKNDSIKFFISYKGQGADENIYNNTYEEIIYIDDIIEDYKRKEYNLKDVDSIVHENVNNMIIDYNEEIEENERCIRSFIKELKSSVGEEFTVLEYDNFVQEKYNYLVNKTDSWDFFMEGEVYNYLDCGSYTYSGLGKDYDVDINIVFDVIKINSEEDYKSIIKIKDIELL</sequence>
<gene>
    <name evidence="1" type="ORF">CDIF1296T_phi157</name>
</gene>
<evidence type="ECO:0000313" key="2">
    <source>
        <dbReference type="Proteomes" id="UP001510562"/>
    </source>
</evidence>
<reference evidence="1 2" key="1">
    <citation type="journal article" date="2015" name="Genome Announc.">
        <title>Complete Genome Sequence of the Novel Temperate Clostridium difficile Phage phiCDIF1296T.</title>
        <authorList>
            <person name="Wittmann J."/>
            <person name="Riedel T."/>
            <person name="Bunk B."/>
            <person name="Sproer C."/>
            <person name="Gronow S."/>
            <person name="Overmann J."/>
        </authorList>
    </citation>
    <scope>NUCLEOTIDE SEQUENCE [LARGE SCALE GENOMIC DNA]</scope>
    <source>
        <strain evidence="2">ATCC 9689 / DSM 1296 / BCRC 10642 / JCM 1296 / NCIMB 10666 / NCTC 11209 / 90556-M6S</strain>
    </source>
</reference>
<evidence type="ECO:0000313" key="1">
    <source>
        <dbReference type="EMBL" id="AKP44831.1"/>
    </source>
</evidence>
<dbReference type="EMBL" id="CP011970">
    <property type="protein sequence ID" value="AKP44831.1"/>
    <property type="molecule type" value="Genomic_DNA"/>
</dbReference>
<protein>
    <submittedName>
        <fullName evidence="1">Uncharacterized protein</fullName>
    </submittedName>
</protein>
<dbReference type="Proteomes" id="UP001510562">
    <property type="component" value="Chromosome"/>
</dbReference>
<keyword evidence="2" id="KW-1185">Reference proteome</keyword>
<accession>A0ACA7UPE3</accession>
<proteinExistence type="predicted"/>